<dbReference type="EMBL" id="WHOC01000013">
    <property type="protein sequence ID" value="NOU84559.1"/>
    <property type="molecule type" value="Genomic_DNA"/>
</dbReference>
<keyword evidence="2" id="KW-1185">Reference proteome</keyword>
<protein>
    <submittedName>
        <fullName evidence="1">Uncharacterized protein</fullName>
    </submittedName>
</protein>
<dbReference type="Proteomes" id="UP000658690">
    <property type="component" value="Unassembled WGS sequence"/>
</dbReference>
<accession>A0ABX1YY15</accession>
<name>A0ABX1YY15_9BACL</name>
<evidence type="ECO:0000313" key="2">
    <source>
        <dbReference type="Proteomes" id="UP000658690"/>
    </source>
</evidence>
<evidence type="ECO:0000313" key="1">
    <source>
        <dbReference type="EMBL" id="NOU84559.1"/>
    </source>
</evidence>
<organism evidence="1 2">
    <name type="scientific">Paenibacillus germinis</name>
    <dbReference type="NCBI Taxonomy" id="2654979"/>
    <lineage>
        <taxon>Bacteria</taxon>
        <taxon>Bacillati</taxon>
        <taxon>Bacillota</taxon>
        <taxon>Bacilli</taxon>
        <taxon>Bacillales</taxon>
        <taxon>Paenibacillaceae</taxon>
        <taxon>Paenibacillus</taxon>
    </lineage>
</organism>
<comment type="caution">
    <text evidence="1">The sequence shown here is derived from an EMBL/GenBank/DDBJ whole genome shotgun (WGS) entry which is preliminary data.</text>
</comment>
<sequence length="95" mass="10575">MGFCVKLKLVELKGDLAKYQYGLCGEPFDGLFETDVTKVLSGEMPGETSMDEIVNIITQCTGEGEQLRSAIQAFTAIYRHYRKTGTYIEDGGYYA</sequence>
<proteinExistence type="predicted"/>
<reference evidence="1 2" key="1">
    <citation type="submission" date="2019-10" db="EMBL/GenBank/DDBJ databases">
        <title>Description of Paenibacillus choica sp. nov.</title>
        <authorList>
            <person name="Carlier A."/>
            <person name="Qi S."/>
        </authorList>
    </citation>
    <scope>NUCLEOTIDE SEQUENCE [LARGE SCALE GENOMIC DNA]</scope>
    <source>
        <strain evidence="1 2">LMG 31460</strain>
    </source>
</reference>
<dbReference type="RefSeq" id="WP_171688016.1">
    <property type="nucleotide sequence ID" value="NZ_WHOC01000013.1"/>
</dbReference>
<gene>
    <name evidence="1" type="ORF">GC102_02035</name>
</gene>